<dbReference type="EMBL" id="GBXM01063409">
    <property type="protein sequence ID" value="JAH45168.1"/>
    <property type="molecule type" value="Transcribed_RNA"/>
</dbReference>
<proteinExistence type="predicted"/>
<name>A0A0E9SX93_ANGAN</name>
<reference evidence="1" key="2">
    <citation type="journal article" date="2015" name="Fish Shellfish Immunol.">
        <title>Early steps in the European eel (Anguilla anguilla)-Vibrio vulnificus interaction in the gills: Role of the RtxA13 toxin.</title>
        <authorList>
            <person name="Callol A."/>
            <person name="Pajuelo D."/>
            <person name="Ebbesson L."/>
            <person name="Teles M."/>
            <person name="MacKenzie S."/>
            <person name="Amaro C."/>
        </authorList>
    </citation>
    <scope>NUCLEOTIDE SEQUENCE</scope>
</reference>
<protein>
    <submittedName>
        <fullName evidence="1">Uncharacterized protein</fullName>
    </submittedName>
</protein>
<sequence length="32" mass="3775">MEREYLKLTVFLSALCAGKIRRSARLLLFIYV</sequence>
<organism evidence="1">
    <name type="scientific">Anguilla anguilla</name>
    <name type="common">European freshwater eel</name>
    <name type="synonym">Muraena anguilla</name>
    <dbReference type="NCBI Taxonomy" id="7936"/>
    <lineage>
        <taxon>Eukaryota</taxon>
        <taxon>Metazoa</taxon>
        <taxon>Chordata</taxon>
        <taxon>Craniata</taxon>
        <taxon>Vertebrata</taxon>
        <taxon>Euteleostomi</taxon>
        <taxon>Actinopterygii</taxon>
        <taxon>Neopterygii</taxon>
        <taxon>Teleostei</taxon>
        <taxon>Anguilliformes</taxon>
        <taxon>Anguillidae</taxon>
        <taxon>Anguilla</taxon>
    </lineage>
</organism>
<reference evidence="1" key="1">
    <citation type="submission" date="2014-11" db="EMBL/GenBank/DDBJ databases">
        <authorList>
            <person name="Amaro Gonzalez C."/>
        </authorList>
    </citation>
    <scope>NUCLEOTIDE SEQUENCE</scope>
</reference>
<evidence type="ECO:0000313" key="1">
    <source>
        <dbReference type="EMBL" id="JAH45168.1"/>
    </source>
</evidence>
<dbReference type="AlphaFoldDB" id="A0A0E9SX93"/>
<accession>A0A0E9SX93</accession>